<comment type="caution">
    <text evidence="1">The sequence shown here is derived from an EMBL/GenBank/DDBJ whole genome shotgun (WGS) entry which is preliminary data.</text>
</comment>
<gene>
    <name evidence="1" type="ORF">DFR79_13236</name>
</gene>
<reference evidence="1 2" key="1">
    <citation type="submission" date="2019-03" db="EMBL/GenBank/DDBJ databases">
        <title>Subsurface microbial communities from deep shales in Ohio and West Virginia, USA.</title>
        <authorList>
            <person name="Wrighton K."/>
        </authorList>
    </citation>
    <scope>NUCLEOTIDE SEQUENCE [LARGE SCALE GENOMIC DNA]</scope>
    <source>
        <strain evidence="1 2">MA284_T2</strain>
    </source>
</reference>
<name>A0A4R6LED1_9FIRM</name>
<evidence type="ECO:0000313" key="1">
    <source>
        <dbReference type="EMBL" id="TDO77704.1"/>
    </source>
</evidence>
<protein>
    <submittedName>
        <fullName evidence="1">Uncharacterized protein</fullName>
    </submittedName>
</protein>
<dbReference type="EMBL" id="SNWX01000032">
    <property type="protein sequence ID" value="TDO77704.1"/>
    <property type="molecule type" value="Genomic_DNA"/>
</dbReference>
<accession>A0A4R6LED1</accession>
<dbReference type="RefSeq" id="WP_166638065.1">
    <property type="nucleotide sequence ID" value="NZ_SNWX01000032.1"/>
</dbReference>
<organism evidence="1 2">
    <name type="scientific">Halanaerobium saccharolyticum</name>
    <dbReference type="NCBI Taxonomy" id="43595"/>
    <lineage>
        <taxon>Bacteria</taxon>
        <taxon>Bacillati</taxon>
        <taxon>Bacillota</taxon>
        <taxon>Clostridia</taxon>
        <taxon>Halanaerobiales</taxon>
        <taxon>Halanaerobiaceae</taxon>
        <taxon>Halanaerobium</taxon>
    </lineage>
</organism>
<evidence type="ECO:0000313" key="2">
    <source>
        <dbReference type="Proteomes" id="UP000295064"/>
    </source>
</evidence>
<sequence length="52" mass="6005">MSKIKKRIPCPNPYCDPEEGCCICEYTNHIYVFVENEDDEVKFNFDVEGGGK</sequence>
<dbReference type="AlphaFoldDB" id="A0A4R6LED1"/>
<proteinExistence type="predicted"/>
<dbReference type="Proteomes" id="UP000295064">
    <property type="component" value="Unassembled WGS sequence"/>
</dbReference>